<keyword evidence="1" id="KW-1133">Transmembrane helix</keyword>
<dbReference type="GeneID" id="18129795"/>
<dbReference type="AlphaFoldDB" id="A0A059SEK1"/>
<feature type="transmembrane region" description="Helical" evidence="1">
    <location>
        <begin position="76"/>
        <end position="94"/>
    </location>
</feature>
<keyword evidence="2" id="KW-0496">Mitochondrion</keyword>
<proteinExistence type="predicted"/>
<reference evidence="2" key="1">
    <citation type="journal article" date="2013" name="Parasit. Vectors">
        <title>The mitochondrial genome of Protostrongylus rufescens - implications for population and systematic studies.</title>
        <authorList>
            <person name="Jabbar A."/>
            <person name="Mohandas N."/>
            <person name="Jex A.R."/>
            <person name="Gasser R.B."/>
        </authorList>
    </citation>
    <scope>NUCLEOTIDE SEQUENCE</scope>
</reference>
<dbReference type="RefSeq" id="YP_008994647.1">
    <property type="nucleotide sequence ID" value="NC_023262.1"/>
</dbReference>
<accession>A0A059SEK1</accession>
<evidence type="ECO:0000313" key="2">
    <source>
        <dbReference type="EMBL" id="AGW80387.1"/>
    </source>
</evidence>
<gene>
    <name evidence="2" type="primary">ND6</name>
</gene>
<keyword evidence="1" id="KW-0472">Membrane</keyword>
<feature type="transmembrane region" description="Helical" evidence="1">
    <location>
        <begin position="21"/>
        <end position="38"/>
    </location>
</feature>
<dbReference type="EMBL" id="KF481953">
    <property type="protein sequence ID" value="AGW80387.1"/>
    <property type="molecule type" value="Genomic_DNA"/>
</dbReference>
<name>A0A059SEK1_PRORF</name>
<sequence>MGLLCLGFCLMSYINNDPIKSCFYLIMSMLVLMPLMSFANYSWFSYFVSMLFLSGIFVILVYFSSMSSFMKFNSDLKVLGFLVSVMLLLSLGLFGKNLLMVLSVFYYDSNICLLMYLVLVLLIFMNYVSYFLSFSGALRSV</sequence>
<organism evidence="2">
    <name type="scientific">Protostrongylus rufescens</name>
    <name type="common">Red lungworm</name>
    <dbReference type="NCBI Taxonomy" id="321386"/>
    <lineage>
        <taxon>Eukaryota</taxon>
        <taxon>Metazoa</taxon>
        <taxon>Ecdysozoa</taxon>
        <taxon>Nematoda</taxon>
        <taxon>Chromadorea</taxon>
        <taxon>Rhabditida</taxon>
        <taxon>Rhabditina</taxon>
        <taxon>Rhabditomorpha</taxon>
        <taxon>Strongyloidea</taxon>
        <taxon>Metastrongylidae</taxon>
        <taxon>Protostrongylus</taxon>
    </lineage>
</organism>
<keyword evidence="1" id="KW-0812">Transmembrane</keyword>
<evidence type="ECO:0000256" key="1">
    <source>
        <dbReference type="SAM" id="Phobius"/>
    </source>
</evidence>
<geneLocation type="mitochondrion" evidence="2"/>
<dbReference type="CTD" id="4541"/>
<protein>
    <submittedName>
        <fullName evidence="2">NADH dehydrogenase subunit 6</fullName>
    </submittedName>
</protein>
<feature type="transmembrane region" description="Helical" evidence="1">
    <location>
        <begin position="44"/>
        <end position="64"/>
    </location>
</feature>
<feature type="transmembrane region" description="Helical" evidence="1">
    <location>
        <begin position="114"/>
        <end position="138"/>
    </location>
</feature>